<dbReference type="Pfam" id="PF04892">
    <property type="entry name" value="VanZ"/>
    <property type="match status" value="1"/>
</dbReference>
<dbReference type="AlphaFoldDB" id="A0A328UDX0"/>
<gene>
    <name evidence="3" type="ORF">DPQ25_05805</name>
</gene>
<comment type="caution">
    <text evidence="3">The sequence shown here is derived from an EMBL/GenBank/DDBJ whole genome shotgun (WGS) entry which is preliminary data.</text>
</comment>
<dbReference type="InterPro" id="IPR006976">
    <property type="entry name" value="VanZ-like"/>
</dbReference>
<evidence type="ECO:0000313" key="4">
    <source>
        <dbReference type="Proteomes" id="UP000249377"/>
    </source>
</evidence>
<dbReference type="PANTHER" id="PTHR36834:SF1">
    <property type="entry name" value="INTEGRAL MEMBRANE PROTEIN"/>
    <property type="match status" value="1"/>
</dbReference>
<feature type="transmembrane region" description="Helical" evidence="1">
    <location>
        <begin position="147"/>
        <end position="168"/>
    </location>
</feature>
<sequence length="242" mass="27222">MLESIRTPAGSSISWERIHLALPDGLLLGALLFLALWLFHFRRPLADGRKRPNRLLCLLFLYCGAVGALTLRITLPAGWQPTAENTARALAAVRWLPFESAVSIFRNSVAIGTMKYFVRIIGGNFIMLLPLGILLPLIWPRLRVRQMAFIAVLTPLCIELLQLLDNILGGMVRAVEVEDLVLNACGCLLGYGILALLRFLRRGLAQRVQRRRAPALVIWLPEGPGRTRPSRKREIKMRKSRM</sequence>
<feature type="transmembrane region" description="Helical" evidence="1">
    <location>
        <begin position="180"/>
        <end position="200"/>
    </location>
</feature>
<keyword evidence="1" id="KW-1133">Transmembrane helix</keyword>
<feature type="transmembrane region" description="Helical" evidence="1">
    <location>
        <begin position="53"/>
        <end position="75"/>
    </location>
</feature>
<feature type="transmembrane region" description="Helical" evidence="1">
    <location>
        <begin position="20"/>
        <end position="41"/>
    </location>
</feature>
<evidence type="ECO:0000256" key="1">
    <source>
        <dbReference type="SAM" id="Phobius"/>
    </source>
</evidence>
<reference evidence="3 4" key="1">
    <citation type="submission" date="2018-06" db="EMBL/GenBank/DDBJ databases">
        <title>Noncontiguous genome sequence of Ruminococcaceae bacterium ASD2818.</title>
        <authorList>
            <person name="Chaplin A.V."/>
            <person name="Sokolova S.R."/>
            <person name="Kochetkova T.O."/>
            <person name="Goltsov A.Y."/>
            <person name="Trofimov D.Y."/>
            <person name="Efimov B.A."/>
        </authorList>
    </citation>
    <scope>NUCLEOTIDE SEQUENCE [LARGE SCALE GENOMIC DNA]</scope>
    <source>
        <strain evidence="3 4">ASD2818</strain>
    </source>
</reference>
<protein>
    <recommendedName>
        <fullName evidence="2">VanZ-like domain-containing protein</fullName>
    </recommendedName>
</protein>
<dbReference type="InterPro" id="IPR053150">
    <property type="entry name" value="Teicoplanin_resist-assoc"/>
</dbReference>
<feature type="domain" description="VanZ-like" evidence="2">
    <location>
        <begin position="60"/>
        <end position="197"/>
    </location>
</feature>
<accession>A0A328UDX0</accession>
<keyword evidence="1" id="KW-0472">Membrane</keyword>
<organism evidence="3 4">
    <name type="scientific">Hydrogeniiclostridium mannosilyticum</name>
    <dbReference type="NCBI Taxonomy" id="2764322"/>
    <lineage>
        <taxon>Bacteria</taxon>
        <taxon>Bacillati</taxon>
        <taxon>Bacillota</taxon>
        <taxon>Clostridia</taxon>
        <taxon>Eubacteriales</taxon>
        <taxon>Acutalibacteraceae</taxon>
        <taxon>Hydrogeniiclostridium</taxon>
    </lineage>
</organism>
<dbReference type="Proteomes" id="UP000249377">
    <property type="component" value="Unassembled WGS sequence"/>
</dbReference>
<proteinExistence type="predicted"/>
<dbReference type="RefSeq" id="WP_112332235.1">
    <property type="nucleotide sequence ID" value="NZ_QLYR01000002.1"/>
</dbReference>
<dbReference type="PANTHER" id="PTHR36834">
    <property type="entry name" value="MEMBRANE PROTEIN-RELATED"/>
    <property type="match status" value="1"/>
</dbReference>
<feature type="transmembrane region" description="Helical" evidence="1">
    <location>
        <begin position="116"/>
        <end position="135"/>
    </location>
</feature>
<dbReference type="EMBL" id="QLYR01000002">
    <property type="protein sequence ID" value="RAQ29806.1"/>
    <property type="molecule type" value="Genomic_DNA"/>
</dbReference>
<name>A0A328UDX0_9FIRM</name>
<evidence type="ECO:0000259" key="2">
    <source>
        <dbReference type="Pfam" id="PF04892"/>
    </source>
</evidence>
<evidence type="ECO:0000313" key="3">
    <source>
        <dbReference type="EMBL" id="RAQ29806.1"/>
    </source>
</evidence>
<keyword evidence="4" id="KW-1185">Reference proteome</keyword>
<keyword evidence="1" id="KW-0812">Transmembrane</keyword>